<dbReference type="EMBL" id="MT418680">
    <property type="protein sequence ID" value="QKF93948.1"/>
    <property type="molecule type" value="Genomic_DNA"/>
</dbReference>
<keyword evidence="2" id="KW-1185">Reference proteome</keyword>
<proteinExistence type="predicted"/>
<dbReference type="SUPFAM" id="SSF53098">
    <property type="entry name" value="Ribonuclease H-like"/>
    <property type="match status" value="1"/>
</dbReference>
<accession>A0A7D3UPH7</accession>
<dbReference type="InterPro" id="IPR012337">
    <property type="entry name" value="RNaseH-like_sf"/>
</dbReference>
<reference evidence="1 2" key="1">
    <citation type="submission" date="2020-04" db="EMBL/GenBank/DDBJ databases">
        <title>Advantages and limits of metagenomic assembly and binning of a giant virus.</title>
        <authorList>
            <person name="Schulz F."/>
            <person name="Andreani J."/>
            <person name="Francis R."/>
            <person name="Boudjemaa H."/>
            <person name="Bou Khalil J.Y."/>
            <person name="Lee J."/>
            <person name="La Scola B."/>
            <person name="Woyke T."/>
        </authorList>
    </citation>
    <scope>NUCLEOTIDE SEQUENCE [LARGE SCALE GENOMIC DNA]</scope>
    <source>
        <strain evidence="1 2">FV1/VV64</strain>
    </source>
</reference>
<dbReference type="Gene3D" id="3.30.420.10">
    <property type="entry name" value="Ribonuclease H-like superfamily/Ribonuclease H"/>
    <property type="match status" value="1"/>
</dbReference>
<name>A0A7D3UPH7_9VIRU</name>
<dbReference type="Proteomes" id="UP001162001">
    <property type="component" value="Segment"/>
</dbReference>
<sequence>MDNLEKILGWDVGIKHLAFCIIVRNKTDNTFKIDKWMIIDLTDSDQYKCCGTLKKKNKSDTDDILCGAGASFCSTNNNETKYYCGTHKAQCKIDINEIEKELVKPYDNTTKEKCKFKSARSKKDCNKKAEFIINDCICCKSHKENQLKDKIKQISIKPLKIKKCTSADPQYLCEKMYKKLSEFDDFKNVNRVYIENQPTFINPTMKAVSSMLLSYFVFLFTSNKLENRIVKFVSPSFKLQLDENLIKNIDAKIEDHKKIKTEKCKCRICTLNNELITNKTKFSDKYDKYKFGYDSIKEIGIIYTEKILTDNLVKEDFNKINGYDKKDDLCDAFLHAFRKLKE</sequence>
<dbReference type="GO" id="GO:0003676">
    <property type="term" value="F:nucleic acid binding"/>
    <property type="evidence" value="ECO:0007669"/>
    <property type="project" value="InterPro"/>
</dbReference>
<gene>
    <name evidence="1" type="ORF">Fadolivirus_1_490</name>
</gene>
<evidence type="ECO:0000313" key="2">
    <source>
        <dbReference type="Proteomes" id="UP001162001"/>
    </source>
</evidence>
<dbReference type="InterPro" id="IPR036397">
    <property type="entry name" value="RNaseH_sf"/>
</dbReference>
<organism evidence="1 2">
    <name type="scientific">Fadolivirus FV1/VV64</name>
    <dbReference type="NCBI Taxonomy" id="3070911"/>
    <lineage>
        <taxon>Viruses</taxon>
        <taxon>Varidnaviria</taxon>
        <taxon>Bamfordvirae</taxon>
        <taxon>Nucleocytoviricota</taxon>
        <taxon>Megaviricetes</taxon>
        <taxon>Imitervirales</taxon>
        <taxon>Mimiviridae</taxon>
        <taxon>Klosneuvirinae</taxon>
        <taxon>Fadolivirus</taxon>
        <taxon>Fadolivirus algeromassiliense</taxon>
    </lineage>
</organism>
<evidence type="ECO:0000313" key="1">
    <source>
        <dbReference type="EMBL" id="QKF93948.1"/>
    </source>
</evidence>
<protein>
    <submittedName>
        <fullName evidence="1">Ribonuclease H-like protein</fullName>
    </submittedName>
</protein>